<name>A0A5C6SI77_FUSOC</name>
<evidence type="ECO:0000259" key="2">
    <source>
        <dbReference type="Pfam" id="PF07859"/>
    </source>
</evidence>
<proteinExistence type="predicted"/>
<evidence type="ECO:0000313" key="4">
    <source>
        <dbReference type="Proteomes" id="UP000321331"/>
    </source>
</evidence>
<evidence type="ECO:0000313" key="3">
    <source>
        <dbReference type="EMBL" id="TXB98331.1"/>
    </source>
</evidence>
<dbReference type="Gene3D" id="3.40.50.1820">
    <property type="entry name" value="alpha/beta hydrolase"/>
    <property type="match status" value="1"/>
</dbReference>
<comment type="caution">
    <text evidence="3">The sequence shown here is derived from an EMBL/GenBank/DDBJ whole genome shotgun (WGS) entry which is preliminary data.</text>
</comment>
<dbReference type="InterPro" id="IPR029058">
    <property type="entry name" value="AB_hydrolase_fold"/>
</dbReference>
<dbReference type="EMBL" id="VMNF01000012">
    <property type="protein sequence ID" value="TXB98331.1"/>
    <property type="molecule type" value="Genomic_DNA"/>
</dbReference>
<accession>A0A5C6SI77</accession>
<feature type="domain" description="Alpha/beta hydrolase fold-3" evidence="2">
    <location>
        <begin position="93"/>
        <end position="302"/>
    </location>
</feature>
<dbReference type="GO" id="GO:0016787">
    <property type="term" value="F:hydrolase activity"/>
    <property type="evidence" value="ECO:0007669"/>
    <property type="project" value="UniProtKB-KW"/>
</dbReference>
<sequence>MSVNVRPKSVSDKVRAARLELVDLLEKQLANAKQWHDFENPQDYRKARAEGTHGFTRLQLNNQARLVYATGRDGQRIELRVIEPPGPSKGVFLHFHAGGFVIGSNASYDGYLTRLSEASGLTVASVEYRLAPEQPFPAGRDDCVDAALFALSAQGVSDLGAPLRVLGGESAGAWFAVAVVLELRDKHGIDVKSQIAAICAGYGIYDLTYTPSLLSHKRNIVISRESMMKFSEAAFGHMPFSERKRPDVSPLYADLGNLPPAHFLVGNIEPLLDDSIFMAARWINAGSEAELHVVEGACHAFTLFPLGEVTEAGAQAVVEFLRVQLQRFTSISVAQSTQSQPFISKHSV</sequence>
<dbReference type="Pfam" id="PF07859">
    <property type="entry name" value="Abhydrolase_3"/>
    <property type="match status" value="1"/>
</dbReference>
<dbReference type="PANTHER" id="PTHR48081:SF8">
    <property type="entry name" value="ALPHA_BETA HYDROLASE FOLD-3 DOMAIN-CONTAINING PROTEIN-RELATED"/>
    <property type="match status" value="1"/>
</dbReference>
<dbReference type="InterPro" id="IPR013094">
    <property type="entry name" value="AB_hydrolase_3"/>
</dbReference>
<dbReference type="AlphaFoldDB" id="A0A5C6SI77"/>
<organism evidence="3 4">
    <name type="scientific">Fusarium oxysporum f. sp. cubense</name>
    <dbReference type="NCBI Taxonomy" id="61366"/>
    <lineage>
        <taxon>Eukaryota</taxon>
        <taxon>Fungi</taxon>
        <taxon>Dikarya</taxon>
        <taxon>Ascomycota</taxon>
        <taxon>Pezizomycotina</taxon>
        <taxon>Sordariomycetes</taxon>
        <taxon>Hypocreomycetidae</taxon>
        <taxon>Hypocreales</taxon>
        <taxon>Nectriaceae</taxon>
        <taxon>Fusarium</taxon>
        <taxon>Fusarium oxysporum species complex</taxon>
    </lineage>
</organism>
<dbReference type="PANTHER" id="PTHR48081">
    <property type="entry name" value="AB HYDROLASE SUPERFAMILY PROTEIN C4A8.06C"/>
    <property type="match status" value="1"/>
</dbReference>
<dbReference type="SUPFAM" id="SSF53474">
    <property type="entry name" value="alpha/beta-Hydrolases"/>
    <property type="match status" value="1"/>
</dbReference>
<dbReference type="InterPro" id="IPR050300">
    <property type="entry name" value="GDXG_lipolytic_enzyme"/>
</dbReference>
<dbReference type="Proteomes" id="UP000321331">
    <property type="component" value="Unassembled WGS sequence"/>
</dbReference>
<keyword evidence="1" id="KW-0378">Hydrolase</keyword>
<reference evidence="3 4" key="1">
    <citation type="submission" date="2019-07" db="EMBL/GenBank/DDBJ databases">
        <title>The First High-Quality Draft Genome Sequence of the Causal Agent of the Current Panama Disease Epidemic.</title>
        <authorList>
            <person name="Warmington R.J."/>
            <person name="Kay W."/>
            <person name="Jeffries A."/>
            <person name="Bebber D."/>
            <person name="Moore K."/>
            <person name="Studholme D.J."/>
        </authorList>
    </citation>
    <scope>NUCLEOTIDE SEQUENCE [LARGE SCALE GENOMIC DNA]</scope>
    <source>
        <strain evidence="3 4">TR4</strain>
    </source>
</reference>
<protein>
    <recommendedName>
        <fullName evidence="2">Alpha/beta hydrolase fold-3 domain-containing protein</fullName>
    </recommendedName>
</protein>
<evidence type="ECO:0000256" key="1">
    <source>
        <dbReference type="ARBA" id="ARBA00022801"/>
    </source>
</evidence>
<gene>
    <name evidence="3" type="ORF">FocTR4_00013465</name>
</gene>